<dbReference type="Pfam" id="PF05944">
    <property type="entry name" value="Phage_term_smal"/>
    <property type="match status" value="1"/>
</dbReference>
<dbReference type="RefSeq" id="WP_261920612.1">
    <property type="nucleotide sequence ID" value="NZ_CP022010.1"/>
</dbReference>
<gene>
    <name evidence="1" type="ORF">CEP48_05225</name>
</gene>
<proteinExistence type="predicted"/>
<dbReference type="InterPro" id="IPR010270">
    <property type="entry name" value="Phage_P2_GpM"/>
</dbReference>
<dbReference type="GO" id="GO:0003677">
    <property type="term" value="F:DNA binding"/>
    <property type="evidence" value="ECO:0007669"/>
    <property type="project" value="InterPro"/>
</dbReference>
<dbReference type="EMBL" id="CP022011">
    <property type="protein sequence ID" value="QDJ14864.1"/>
    <property type="molecule type" value="Genomic_DNA"/>
</dbReference>
<accession>A0A8D4LJJ3</accession>
<name>A0A8D4LJJ3_9PAST</name>
<dbReference type="GO" id="GO:0004519">
    <property type="term" value="F:endonuclease activity"/>
    <property type="evidence" value="ECO:0007669"/>
    <property type="project" value="InterPro"/>
</dbReference>
<evidence type="ECO:0000313" key="2">
    <source>
        <dbReference type="Proteomes" id="UP000955338"/>
    </source>
</evidence>
<reference evidence="1" key="1">
    <citation type="submission" date="2017-06" db="EMBL/GenBank/DDBJ databases">
        <title>Genome sequencing of pathogenic and non-pathogenic strains within Bisgaard taxon 40.</title>
        <authorList>
            <person name="Ladner J.T."/>
            <person name="Lovett S.P."/>
            <person name="Koroleva G."/>
            <person name="Lorch J.M."/>
        </authorList>
    </citation>
    <scope>NUCLEOTIDE SEQUENCE</scope>
    <source>
        <strain evidence="1">27576-1-I1</strain>
    </source>
</reference>
<evidence type="ECO:0000313" key="1">
    <source>
        <dbReference type="EMBL" id="QDJ14864.1"/>
    </source>
</evidence>
<organism evidence="1 2">
    <name type="scientific">Mergibacter septicus</name>
    <dbReference type="NCBI Taxonomy" id="221402"/>
    <lineage>
        <taxon>Bacteria</taxon>
        <taxon>Pseudomonadati</taxon>
        <taxon>Pseudomonadota</taxon>
        <taxon>Gammaproteobacteria</taxon>
        <taxon>Pasteurellales</taxon>
        <taxon>Pasteurellaceae</taxon>
        <taxon>Mergibacter</taxon>
    </lineage>
</organism>
<protein>
    <submittedName>
        <fullName evidence="1">Terminase</fullName>
    </submittedName>
</protein>
<keyword evidence="2" id="KW-1185">Reference proteome</keyword>
<dbReference type="Proteomes" id="UP000955338">
    <property type="component" value="Chromosome"/>
</dbReference>
<dbReference type="AlphaFoldDB" id="A0A8D4LJJ3"/>
<sequence length="224" mass="25724">MRSTKAHYLKTIAGKLSANEEQQLEQLEGYEKMLFLLSRHKKDLKNIQSREKKAEFKRKILNDYRPWIEGALQQGTGKQDNILMTWLVWAIDCGEYQLAIEIGEYALFHDLVLPDGFSRTPATLLAEEFADKAKASQTGFELDLLIKVEKVINEEDMPDESRARLLREIGLLQKELEPEKSLANLQRALQLNPNIGVKGEVKKLLKQLDMPDETLENEPDSETE</sequence>